<keyword evidence="7" id="KW-0067">ATP-binding</keyword>
<evidence type="ECO:0000256" key="2">
    <source>
        <dbReference type="ARBA" id="ARBA00012438"/>
    </source>
</evidence>
<dbReference type="Gene3D" id="3.30.565.10">
    <property type="entry name" value="Histidine kinase-like ATPase, C-terminal domain"/>
    <property type="match status" value="1"/>
</dbReference>
<evidence type="ECO:0000256" key="5">
    <source>
        <dbReference type="ARBA" id="ARBA00022741"/>
    </source>
</evidence>
<dbReference type="InterPro" id="IPR050482">
    <property type="entry name" value="Sensor_HK_TwoCompSys"/>
</dbReference>
<keyword evidence="6 11" id="KW-0418">Kinase</keyword>
<dbReference type="EMBL" id="JACHVP010000005">
    <property type="protein sequence ID" value="MBB2969026.1"/>
    <property type="molecule type" value="Genomic_DNA"/>
</dbReference>
<evidence type="ECO:0000256" key="4">
    <source>
        <dbReference type="ARBA" id="ARBA00022679"/>
    </source>
</evidence>
<dbReference type="AlphaFoldDB" id="A0A7W4UZ99"/>
<evidence type="ECO:0000256" key="1">
    <source>
        <dbReference type="ARBA" id="ARBA00000085"/>
    </source>
</evidence>
<feature type="domain" description="Signal transduction histidine kinase subgroup 3 dimerisation and phosphoacceptor" evidence="10">
    <location>
        <begin position="176"/>
        <end position="241"/>
    </location>
</feature>
<dbReference type="GO" id="GO:0000155">
    <property type="term" value="F:phosphorelay sensor kinase activity"/>
    <property type="evidence" value="ECO:0007669"/>
    <property type="project" value="InterPro"/>
</dbReference>
<dbReference type="EC" id="2.7.13.3" evidence="2"/>
<evidence type="ECO:0000256" key="8">
    <source>
        <dbReference type="ARBA" id="ARBA00023012"/>
    </source>
</evidence>
<evidence type="ECO:0000256" key="9">
    <source>
        <dbReference type="SAM" id="Phobius"/>
    </source>
</evidence>
<dbReference type="InterPro" id="IPR036890">
    <property type="entry name" value="HATPase_C_sf"/>
</dbReference>
<evidence type="ECO:0000256" key="7">
    <source>
        <dbReference type="ARBA" id="ARBA00022840"/>
    </source>
</evidence>
<dbReference type="PANTHER" id="PTHR24421">
    <property type="entry name" value="NITRATE/NITRITE SENSOR PROTEIN NARX-RELATED"/>
    <property type="match status" value="1"/>
</dbReference>
<name>A0A7W4UZ99_LEIAQ</name>
<evidence type="ECO:0000313" key="12">
    <source>
        <dbReference type="Proteomes" id="UP000538196"/>
    </source>
</evidence>
<dbReference type="Pfam" id="PF07730">
    <property type="entry name" value="HisKA_3"/>
    <property type="match status" value="1"/>
</dbReference>
<protein>
    <recommendedName>
        <fullName evidence="2">histidine kinase</fullName>
        <ecNumber evidence="2">2.7.13.3</ecNumber>
    </recommendedName>
</protein>
<evidence type="ECO:0000256" key="3">
    <source>
        <dbReference type="ARBA" id="ARBA00022553"/>
    </source>
</evidence>
<feature type="transmembrane region" description="Helical" evidence="9">
    <location>
        <begin position="38"/>
        <end position="59"/>
    </location>
</feature>
<reference evidence="11 12" key="1">
    <citation type="submission" date="2020-08" db="EMBL/GenBank/DDBJ databases">
        <title>Sequencing the genomes of 1000 actinobacteria strains.</title>
        <authorList>
            <person name="Klenk H.-P."/>
        </authorList>
    </citation>
    <scope>NUCLEOTIDE SEQUENCE [LARGE SCALE GENOMIC DNA]</scope>
    <source>
        <strain evidence="11 12">DSM 20146</strain>
    </source>
</reference>
<dbReference type="GO" id="GO:0016020">
    <property type="term" value="C:membrane"/>
    <property type="evidence" value="ECO:0007669"/>
    <property type="project" value="InterPro"/>
</dbReference>
<dbReference type="GO" id="GO:0046983">
    <property type="term" value="F:protein dimerization activity"/>
    <property type="evidence" value="ECO:0007669"/>
    <property type="project" value="InterPro"/>
</dbReference>
<sequence>MTSSTWPGWLALTLNVVGAGFVAYSIAGPHAGEQPTWALVVGLLAVAAWVARSVCAVLDARRTALVLALVSAAAGAIVTPATDGIAVVPVIVAILALVGDLRRPLLLGIAVAAGSVVLVVAGALPFDTPVAALLGELAGVLLAVFAGLSRRQFRRSEEQASLLRERDATMREEAARITLARDLHDVLAHSLGGLVVQLDAVDALLEAGEVDRARRRVVDARGLAADGLADARRAVAALRDPDSVVAAPVAPAAFAVALDDLIGAHRALGGAAELTVSGAPRPLSAAQAAALRRALQEALSNARKHAPGQPVRADLAWQDDRVTLRISNPLPAASGGALARSGGGHGLEGMRERFAALPLGGTATAGSDGERFAVTAEARLA</sequence>
<keyword evidence="3" id="KW-0597">Phosphoprotein</keyword>
<dbReference type="InterPro" id="IPR011712">
    <property type="entry name" value="Sig_transdc_His_kin_sub3_dim/P"/>
</dbReference>
<dbReference type="SUPFAM" id="SSF55874">
    <property type="entry name" value="ATPase domain of HSP90 chaperone/DNA topoisomerase II/histidine kinase"/>
    <property type="match status" value="1"/>
</dbReference>
<dbReference type="GO" id="GO:0005524">
    <property type="term" value="F:ATP binding"/>
    <property type="evidence" value="ECO:0007669"/>
    <property type="project" value="UniProtKB-KW"/>
</dbReference>
<dbReference type="PANTHER" id="PTHR24421:SF10">
    <property type="entry name" value="NITRATE_NITRITE SENSOR PROTEIN NARQ"/>
    <property type="match status" value="1"/>
</dbReference>
<keyword evidence="8" id="KW-0902">Two-component regulatory system</keyword>
<dbReference type="Proteomes" id="UP000538196">
    <property type="component" value="Unassembled WGS sequence"/>
</dbReference>
<keyword evidence="5" id="KW-0547">Nucleotide-binding</keyword>
<evidence type="ECO:0000256" key="6">
    <source>
        <dbReference type="ARBA" id="ARBA00022777"/>
    </source>
</evidence>
<gene>
    <name evidence="11" type="ORF">FHX33_003808</name>
</gene>
<comment type="catalytic activity">
    <reaction evidence="1">
        <text>ATP + protein L-histidine = ADP + protein N-phospho-L-histidine.</text>
        <dbReference type="EC" id="2.7.13.3"/>
    </reaction>
</comment>
<proteinExistence type="predicted"/>
<evidence type="ECO:0000313" key="11">
    <source>
        <dbReference type="EMBL" id="MBB2969026.1"/>
    </source>
</evidence>
<dbReference type="RefSeq" id="WP_183428864.1">
    <property type="nucleotide sequence ID" value="NZ_JACHVP010000005.1"/>
</dbReference>
<keyword evidence="4" id="KW-0808">Transferase</keyword>
<feature type="transmembrane region" description="Helical" evidence="9">
    <location>
        <begin position="6"/>
        <end position="26"/>
    </location>
</feature>
<dbReference type="CDD" id="cd16917">
    <property type="entry name" value="HATPase_UhpB-NarQ-NarX-like"/>
    <property type="match status" value="1"/>
</dbReference>
<dbReference type="Gene3D" id="1.20.5.1930">
    <property type="match status" value="1"/>
</dbReference>
<keyword evidence="9" id="KW-1133">Transmembrane helix</keyword>
<feature type="transmembrane region" description="Helical" evidence="9">
    <location>
        <begin position="130"/>
        <end position="148"/>
    </location>
</feature>
<evidence type="ECO:0000259" key="10">
    <source>
        <dbReference type="Pfam" id="PF07730"/>
    </source>
</evidence>
<feature type="transmembrane region" description="Helical" evidence="9">
    <location>
        <begin position="65"/>
        <end position="98"/>
    </location>
</feature>
<keyword evidence="9" id="KW-0812">Transmembrane</keyword>
<organism evidence="11 12">
    <name type="scientific">Leifsonia aquatica</name>
    <name type="common">Corynebacterium aquaticum</name>
    <dbReference type="NCBI Taxonomy" id="144185"/>
    <lineage>
        <taxon>Bacteria</taxon>
        <taxon>Bacillati</taxon>
        <taxon>Actinomycetota</taxon>
        <taxon>Actinomycetes</taxon>
        <taxon>Micrococcales</taxon>
        <taxon>Microbacteriaceae</taxon>
        <taxon>Leifsonia</taxon>
    </lineage>
</organism>
<comment type="caution">
    <text evidence="11">The sequence shown here is derived from an EMBL/GenBank/DDBJ whole genome shotgun (WGS) entry which is preliminary data.</text>
</comment>
<keyword evidence="9" id="KW-0472">Membrane</keyword>
<accession>A0A7W4UZ99</accession>
<feature type="transmembrane region" description="Helical" evidence="9">
    <location>
        <begin position="105"/>
        <end position="124"/>
    </location>
</feature>
<keyword evidence="12" id="KW-1185">Reference proteome</keyword>